<evidence type="ECO:0000259" key="3">
    <source>
        <dbReference type="Pfam" id="PF13472"/>
    </source>
</evidence>
<evidence type="ECO:0000256" key="2">
    <source>
        <dbReference type="ARBA" id="ARBA00022801"/>
    </source>
</evidence>
<dbReference type="InterPro" id="IPR037459">
    <property type="entry name" value="RhgT-like"/>
</dbReference>
<accession>A0ABV6DFY4</accession>
<dbReference type="RefSeq" id="WP_377468525.1">
    <property type="nucleotide sequence ID" value="NZ_JBHLWN010000020.1"/>
</dbReference>
<sequence length="221" mass="24645">MNRQTIYLAGDSTMANYPPDKYPMQGWGNKLHLFVPESVRIVNKAANGRSSKSFIDEGRLAEIVDLIKPGDCLFIQFGHNDSKEDAGRHTSPWSTYPLYLKQYIDGAREKGACPVLISPICRRHFDADGLLIDTHGDYPRSMEALAVRENVPFIDLCGRSAVAFKEMGEAKSKEWLTWLEPGEHPNYPEGVQDNTHLNEQGAEAAARMVADAIARLNLKIG</sequence>
<protein>
    <submittedName>
        <fullName evidence="4">Rhamnogalacturonan acetylesterase</fullName>
    </submittedName>
</protein>
<name>A0ABV6DFY4_9BACL</name>
<feature type="domain" description="SGNH hydrolase-type esterase" evidence="3">
    <location>
        <begin position="9"/>
        <end position="203"/>
    </location>
</feature>
<dbReference type="Proteomes" id="UP001589776">
    <property type="component" value="Unassembled WGS sequence"/>
</dbReference>
<comment type="caution">
    <text evidence="4">The sequence shown here is derived from an EMBL/GenBank/DDBJ whole genome shotgun (WGS) entry which is preliminary data.</text>
</comment>
<dbReference type="SUPFAM" id="SSF52266">
    <property type="entry name" value="SGNH hydrolase"/>
    <property type="match status" value="1"/>
</dbReference>
<organism evidence="4 5">
    <name type="scientific">Paenibacillus chartarius</name>
    <dbReference type="NCBI Taxonomy" id="747481"/>
    <lineage>
        <taxon>Bacteria</taxon>
        <taxon>Bacillati</taxon>
        <taxon>Bacillota</taxon>
        <taxon>Bacilli</taxon>
        <taxon>Bacillales</taxon>
        <taxon>Paenibacillaceae</taxon>
        <taxon>Paenibacillus</taxon>
    </lineage>
</organism>
<dbReference type="InterPro" id="IPR013830">
    <property type="entry name" value="SGNH_hydro"/>
</dbReference>
<dbReference type="Pfam" id="PF13472">
    <property type="entry name" value="Lipase_GDSL_2"/>
    <property type="match status" value="1"/>
</dbReference>
<proteinExistence type="inferred from homology"/>
<dbReference type="EMBL" id="JBHLWN010000020">
    <property type="protein sequence ID" value="MFC0211539.1"/>
    <property type="molecule type" value="Genomic_DNA"/>
</dbReference>
<gene>
    <name evidence="4" type="ORF">ACFFK0_03580</name>
</gene>
<dbReference type="InterPro" id="IPR036514">
    <property type="entry name" value="SGNH_hydro_sf"/>
</dbReference>
<comment type="similarity">
    <text evidence="1">Belongs to the 'GDSL' lipolytic enzyme family.</text>
</comment>
<keyword evidence="5" id="KW-1185">Reference proteome</keyword>
<reference evidence="4 5" key="1">
    <citation type="submission" date="2024-09" db="EMBL/GenBank/DDBJ databases">
        <authorList>
            <person name="Sun Q."/>
            <person name="Mori K."/>
        </authorList>
    </citation>
    <scope>NUCLEOTIDE SEQUENCE [LARGE SCALE GENOMIC DNA]</scope>
    <source>
        <strain evidence="4 5">CCM 7759</strain>
    </source>
</reference>
<dbReference type="Gene3D" id="3.40.50.1110">
    <property type="entry name" value="SGNH hydrolase"/>
    <property type="match status" value="1"/>
</dbReference>
<keyword evidence="2" id="KW-0378">Hydrolase</keyword>
<evidence type="ECO:0000313" key="5">
    <source>
        <dbReference type="Proteomes" id="UP001589776"/>
    </source>
</evidence>
<evidence type="ECO:0000313" key="4">
    <source>
        <dbReference type="EMBL" id="MFC0211539.1"/>
    </source>
</evidence>
<dbReference type="PANTHER" id="PTHR43695:SF1">
    <property type="entry name" value="RHAMNOGALACTURONAN ACETYLESTERASE"/>
    <property type="match status" value="1"/>
</dbReference>
<evidence type="ECO:0000256" key="1">
    <source>
        <dbReference type="ARBA" id="ARBA00008668"/>
    </source>
</evidence>
<dbReference type="CDD" id="cd01821">
    <property type="entry name" value="Rhamnogalacturan_acetylesterase_like"/>
    <property type="match status" value="1"/>
</dbReference>
<dbReference type="PANTHER" id="PTHR43695">
    <property type="entry name" value="PUTATIVE (AFU_ORTHOLOGUE AFUA_2G17250)-RELATED"/>
    <property type="match status" value="1"/>
</dbReference>